<evidence type="ECO:0000256" key="7">
    <source>
        <dbReference type="ARBA" id="ARBA00047989"/>
    </source>
</evidence>
<dbReference type="AlphaFoldDB" id="A0AAU8BPC4"/>
<dbReference type="GO" id="GO:0004000">
    <property type="term" value="F:adenosine deaminase activity"/>
    <property type="evidence" value="ECO:0007669"/>
    <property type="project" value="UniProtKB-UniRule"/>
</dbReference>
<proteinExistence type="inferred from homology"/>
<comment type="cofactor">
    <cofactor evidence="9">
        <name>Zn(2+)</name>
        <dbReference type="ChEBI" id="CHEBI:29105"/>
    </cofactor>
    <text evidence="9">Binds 1 zinc ion per subunit.</text>
</comment>
<feature type="binding site" evidence="9">
    <location>
        <position position="14"/>
    </location>
    <ligand>
        <name>substrate</name>
    </ligand>
</feature>
<feature type="binding site" evidence="9">
    <location>
        <position position="16"/>
    </location>
    <ligand>
        <name>substrate</name>
    </ligand>
</feature>
<dbReference type="GO" id="GO:0009168">
    <property type="term" value="P:purine ribonucleoside monophosphate biosynthetic process"/>
    <property type="evidence" value="ECO:0007669"/>
    <property type="project" value="UniProtKB-UniRule"/>
</dbReference>
<feature type="binding site" evidence="9">
    <location>
        <position position="14"/>
    </location>
    <ligand>
        <name>Zn(2+)</name>
        <dbReference type="ChEBI" id="CHEBI:29105"/>
        <note>catalytic</note>
    </ligand>
</feature>
<organism evidence="11">
    <name type="scientific">Vibrio chaetopteri</name>
    <dbReference type="NCBI Taxonomy" id="3016528"/>
    <lineage>
        <taxon>Bacteria</taxon>
        <taxon>Pseudomonadati</taxon>
        <taxon>Pseudomonadota</taxon>
        <taxon>Gammaproteobacteria</taxon>
        <taxon>Vibrionales</taxon>
        <taxon>Vibrionaceae</taxon>
        <taxon>Vibrio</taxon>
    </lineage>
</organism>
<evidence type="ECO:0000256" key="8">
    <source>
        <dbReference type="ARBA" id="ARBA00049213"/>
    </source>
</evidence>
<comment type="similarity">
    <text evidence="9">Belongs to the metallo-dependent hydrolases superfamily. Adenosine and AMP deaminases family. Adenosine deaminase subfamily.</text>
</comment>
<evidence type="ECO:0000256" key="6">
    <source>
        <dbReference type="ARBA" id="ARBA00031852"/>
    </source>
</evidence>
<evidence type="ECO:0000313" key="11">
    <source>
        <dbReference type="EMBL" id="XCD18564.1"/>
    </source>
</evidence>
<feature type="site" description="Important for catalytic activity" evidence="9">
    <location>
        <position position="220"/>
    </location>
</feature>
<keyword evidence="2 9" id="KW-0479">Metal-binding</keyword>
<dbReference type="HAMAP" id="MF_00540">
    <property type="entry name" value="A_deaminase"/>
    <property type="match status" value="1"/>
</dbReference>
<feature type="binding site" evidence="9">
    <location>
        <position position="12"/>
    </location>
    <ligand>
        <name>Zn(2+)</name>
        <dbReference type="ChEBI" id="CHEBI:29105"/>
        <note>catalytic</note>
    </ligand>
</feature>
<dbReference type="KEGG" id="vck:PG915_17515"/>
<comment type="caution">
    <text evidence="9">Lacks conserved residue(s) required for the propagation of feature annotation.</text>
</comment>
<dbReference type="EC" id="3.5.4.4" evidence="1 9"/>
<reference evidence="11" key="1">
    <citation type="submission" date="2023-01" db="EMBL/GenBank/DDBJ databases">
        <title>Vibrio sp. CB1-14 genome sequencing.</title>
        <authorList>
            <person name="Otstavnykh N."/>
            <person name="Isaeva M."/>
            <person name="Meleshko D."/>
        </authorList>
    </citation>
    <scope>NUCLEOTIDE SEQUENCE</scope>
    <source>
        <strain evidence="11">CB1-14</strain>
    </source>
</reference>
<comment type="catalytic activity">
    <reaction evidence="8">
        <text>2'-deoxyadenosine + H2O + H(+) = 2'-deoxyinosine + NH4(+)</text>
        <dbReference type="Rhea" id="RHEA:28190"/>
        <dbReference type="ChEBI" id="CHEBI:15377"/>
        <dbReference type="ChEBI" id="CHEBI:15378"/>
        <dbReference type="ChEBI" id="CHEBI:17256"/>
        <dbReference type="ChEBI" id="CHEBI:28938"/>
        <dbReference type="ChEBI" id="CHEBI:28997"/>
        <dbReference type="EC" id="3.5.4.4"/>
    </reaction>
    <physiologicalReaction direction="left-to-right" evidence="8">
        <dbReference type="Rhea" id="RHEA:28191"/>
    </physiologicalReaction>
</comment>
<evidence type="ECO:0000256" key="9">
    <source>
        <dbReference type="HAMAP-Rule" id="MF_00540"/>
    </source>
</evidence>
<name>A0AAU8BPC4_9VIBR</name>
<protein>
    <recommendedName>
        <fullName evidence="1 9">Adenosine deaminase</fullName>
        <ecNumber evidence="1 9">3.5.4.4</ecNumber>
    </recommendedName>
    <alternativeName>
        <fullName evidence="6 9">Adenosine aminohydrolase</fullName>
    </alternativeName>
</protein>
<dbReference type="SUPFAM" id="SSF51556">
    <property type="entry name" value="Metallo-dependent hydrolases"/>
    <property type="match status" value="1"/>
</dbReference>
<feature type="binding site" evidence="9">
    <location>
        <position position="277"/>
    </location>
    <ligand>
        <name>Zn(2+)</name>
        <dbReference type="ChEBI" id="CHEBI:29105"/>
        <note>catalytic</note>
    </ligand>
</feature>
<feature type="domain" description="Adenosine deaminase" evidence="10">
    <location>
        <begin position="7"/>
        <end position="326"/>
    </location>
</feature>
<keyword evidence="5 9" id="KW-0546">Nucleotide metabolism</keyword>
<evidence type="ECO:0000256" key="2">
    <source>
        <dbReference type="ARBA" id="ARBA00022723"/>
    </source>
</evidence>
<dbReference type="GO" id="GO:0008270">
    <property type="term" value="F:zinc ion binding"/>
    <property type="evidence" value="ECO:0007669"/>
    <property type="project" value="UniProtKB-UniRule"/>
</dbReference>
<evidence type="ECO:0000259" key="10">
    <source>
        <dbReference type="Pfam" id="PF00962"/>
    </source>
</evidence>
<dbReference type="Pfam" id="PF00962">
    <property type="entry name" value="A_deaminase"/>
    <property type="match status" value="1"/>
</dbReference>
<dbReference type="PANTHER" id="PTHR11409">
    <property type="entry name" value="ADENOSINE DEAMINASE"/>
    <property type="match status" value="1"/>
</dbReference>
<feature type="binding site" evidence="9">
    <location>
        <position position="169"/>
    </location>
    <ligand>
        <name>substrate</name>
    </ligand>
</feature>
<feature type="active site" description="Proton donor" evidence="9">
    <location>
        <position position="199"/>
    </location>
</feature>
<dbReference type="GO" id="GO:0046103">
    <property type="term" value="P:inosine biosynthetic process"/>
    <property type="evidence" value="ECO:0007669"/>
    <property type="project" value="TreeGrafter"/>
</dbReference>
<evidence type="ECO:0000256" key="3">
    <source>
        <dbReference type="ARBA" id="ARBA00022801"/>
    </source>
</evidence>
<sequence length="334" mass="37488">MNYAALPKIDLHCHLDGSARPETIYELALKDGVTEGRNKEVLINSLSVPEECKNLDEYLDCFALPLQVMQTTEALERISFELFEDAAKENVKYLEVRFGPLLHQQKGLALFEIIDSVVKGMRRAEALYDIHGNYILSVLRGMPTDDIKSVIDAGAPWLNKGVVAFDIAGGEKPGFCSEFPEFTQYAADKGYRLTIHAGEQWCGQNVYDAVTMLDAERIGHGVHMKDHQQAYSVVKDNAIALELCPTSNVQTKCVEKFADHPVRDFHKDDVVVTINTDNRTVSNTTMTKEVEKVCETFKLTQEDYRSIYLSSVSKSFASKEVKQHLLGFEGQIIV</sequence>
<dbReference type="InterPro" id="IPR001365">
    <property type="entry name" value="A_deaminase_dom"/>
</dbReference>
<dbReference type="GO" id="GO:0009117">
    <property type="term" value="P:nucleotide metabolic process"/>
    <property type="evidence" value="ECO:0007669"/>
    <property type="project" value="UniProtKB-KW"/>
</dbReference>
<comment type="function">
    <text evidence="9">Catalyzes the hydrolytic deamination of adenosine and 2-deoxyadenosine.</text>
</comment>
<feature type="binding site" evidence="9">
    <location>
        <position position="196"/>
    </location>
    <ligand>
        <name>Zn(2+)</name>
        <dbReference type="ChEBI" id="CHEBI:29105"/>
        <note>catalytic</note>
    </ligand>
</feature>
<evidence type="ECO:0000256" key="4">
    <source>
        <dbReference type="ARBA" id="ARBA00022833"/>
    </source>
</evidence>
<accession>A0AAU8BPC4</accession>
<dbReference type="EMBL" id="CP115921">
    <property type="protein sequence ID" value="XCD18564.1"/>
    <property type="molecule type" value="Genomic_DNA"/>
</dbReference>
<dbReference type="Gene3D" id="3.20.20.140">
    <property type="entry name" value="Metal-dependent hydrolases"/>
    <property type="match status" value="1"/>
</dbReference>
<dbReference type="InterPro" id="IPR032466">
    <property type="entry name" value="Metal_Hydrolase"/>
</dbReference>
<evidence type="ECO:0000256" key="1">
    <source>
        <dbReference type="ARBA" id="ARBA00012784"/>
    </source>
</evidence>
<dbReference type="InterPro" id="IPR028893">
    <property type="entry name" value="A_deaminase"/>
</dbReference>
<dbReference type="GO" id="GO:0043103">
    <property type="term" value="P:hypoxanthine salvage"/>
    <property type="evidence" value="ECO:0007669"/>
    <property type="project" value="TreeGrafter"/>
</dbReference>
<keyword evidence="3 9" id="KW-0378">Hydrolase</keyword>
<gene>
    <name evidence="9 11" type="primary">add</name>
    <name evidence="11" type="ORF">PG915_17515</name>
</gene>
<dbReference type="RefSeq" id="WP_353499708.1">
    <property type="nucleotide sequence ID" value="NZ_CP115921.1"/>
</dbReference>
<keyword evidence="4 9" id="KW-0862">Zinc</keyword>
<comment type="catalytic activity">
    <reaction evidence="7">
        <text>adenosine + H2O + H(+) = inosine + NH4(+)</text>
        <dbReference type="Rhea" id="RHEA:24408"/>
        <dbReference type="ChEBI" id="CHEBI:15377"/>
        <dbReference type="ChEBI" id="CHEBI:15378"/>
        <dbReference type="ChEBI" id="CHEBI:16335"/>
        <dbReference type="ChEBI" id="CHEBI:17596"/>
        <dbReference type="ChEBI" id="CHEBI:28938"/>
        <dbReference type="EC" id="3.5.4.4"/>
    </reaction>
    <physiologicalReaction direction="left-to-right" evidence="7">
        <dbReference type="Rhea" id="RHEA:24409"/>
    </physiologicalReaction>
</comment>
<evidence type="ECO:0000256" key="5">
    <source>
        <dbReference type="ARBA" id="ARBA00023080"/>
    </source>
</evidence>
<dbReference type="NCBIfam" id="TIGR01430">
    <property type="entry name" value="aden_deam"/>
    <property type="match status" value="1"/>
</dbReference>
<dbReference type="CDD" id="cd01320">
    <property type="entry name" value="ADA"/>
    <property type="match status" value="1"/>
</dbReference>
<dbReference type="PANTHER" id="PTHR11409:SF43">
    <property type="entry name" value="ADENOSINE DEAMINASE"/>
    <property type="match status" value="1"/>
</dbReference>
<dbReference type="GO" id="GO:0006154">
    <property type="term" value="P:adenosine catabolic process"/>
    <property type="evidence" value="ECO:0007669"/>
    <property type="project" value="TreeGrafter"/>
</dbReference>
<dbReference type="GO" id="GO:0005829">
    <property type="term" value="C:cytosol"/>
    <property type="evidence" value="ECO:0007669"/>
    <property type="project" value="TreeGrafter"/>
</dbReference>
<dbReference type="InterPro" id="IPR006330">
    <property type="entry name" value="Ado/ade_deaminase"/>
</dbReference>